<dbReference type="GO" id="GO:0006508">
    <property type="term" value="P:proteolysis"/>
    <property type="evidence" value="ECO:0007669"/>
    <property type="project" value="TreeGrafter"/>
</dbReference>
<gene>
    <name evidence="3" type="ORF">HPB52_001508</name>
</gene>
<dbReference type="VEuPathDB" id="VectorBase:RSAN_050778"/>
<evidence type="ECO:0000259" key="2">
    <source>
        <dbReference type="Pfam" id="PF11838"/>
    </source>
</evidence>
<dbReference type="Proteomes" id="UP000821837">
    <property type="component" value="Chromosome 6"/>
</dbReference>
<name>A0A9D4PKA5_RHISA</name>
<proteinExistence type="inferred from homology"/>
<dbReference type="Gene3D" id="2.60.40.1910">
    <property type="match status" value="1"/>
</dbReference>
<dbReference type="PANTHER" id="PTHR11533:SF294">
    <property type="entry name" value="THYROTROPIN-RELEASING HORMONE-DEGRADING ECTOENZYME"/>
    <property type="match status" value="1"/>
</dbReference>
<evidence type="ECO:0000256" key="1">
    <source>
        <dbReference type="ARBA" id="ARBA00010136"/>
    </source>
</evidence>
<dbReference type="GO" id="GO:0005737">
    <property type="term" value="C:cytoplasm"/>
    <property type="evidence" value="ECO:0007669"/>
    <property type="project" value="TreeGrafter"/>
</dbReference>
<dbReference type="EMBL" id="JABSTV010001252">
    <property type="protein sequence ID" value="KAH7946578.1"/>
    <property type="molecule type" value="Genomic_DNA"/>
</dbReference>
<dbReference type="Pfam" id="PF11838">
    <property type="entry name" value="ERAP1_C"/>
    <property type="match status" value="1"/>
</dbReference>
<evidence type="ECO:0000313" key="4">
    <source>
        <dbReference type="Proteomes" id="UP000821837"/>
    </source>
</evidence>
<dbReference type="GO" id="GO:0042277">
    <property type="term" value="F:peptide binding"/>
    <property type="evidence" value="ECO:0007669"/>
    <property type="project" value="TreeGrafter"/>
</dbReference>
<reference evidence="3" key="1">
    <citation type="journal article" date="2020" name="Cell">
        <title>Large-Scale Comparative Analyses of Tick Genomes Elucidate Their Genetic Diversity and Vector Capacities.</title>
        <authorList>
            <consortium name="Tick Genome and Microbiome Consortium (TIGMIC)"/>
            <person name="Jia N."/>
            <person name="Wang J."/>
            <person name="Shi W."/>
            <person name="Du L."/>
            <person name="Sun Y."/>
            <person name="Zhan W."/>
            <person name="Jiang J.F."/>
            <person name="Wang Q."/>
            <person name="Zhang B."/>
            <person name="Ji P."/>
            <person name="Bell-Sakyi L."/>
            <person name="Cui X.M."/>
            <person name="Yuan T.T."/>
            <person name="Jiang B.G."/>
            <person name="Yang W.F."/>
            <person name="Lam T.T."/>
            <person name="Chang Q.C."/>
            <person name="Ding S.J."/>
            <person name="Wang X.J."/>
            <person name="Zhu J.G."/>
            <person name="Ruan X.D."/>
            <person name="Zhao L."/>
            <person name="Wei J.T."/>
            <person name="Ye R.Z."/>
            <person name="Que T.C."/>
            <person name="Du C.H."/>
            <person name="Zhou Y.H."/>
            <person name="Cheng J.X."/>
            <person name="Dai P.F."/>
            <person name="Guo W.B."/>
            <person name="Han X.H."/>
            <person name="Huang E.J."/>
            <person name="Li L.F."/>
            <person name="Wei W."/>
            <person name="Gao Y.C."/>
            <person name="Liu J.Z."/>
            <person name="Shao H.Z."/>
            <person name="Wang X."/>
            <person name="Wang C.C."/>
            <person name="Yang T.C."/>
            <person name="Huo Q.B."/>
            <person name="Li W."/>
            <person name="Chen H.Y."/>
            <person name="Chen S.E."/>
            <person name="Zhou L.G."/>
            <person name="Ni X.B."/>
            <person name="Tian J.H."/>
            <person name="Sheng Y."/>
            <person name="Liu T."/>
            <person name="Pan Y.S."/>
            <person name="Xia L.Y."/>
            <person name="Li J."/>
            <person name="Zhao F."/>
            <person name="Cao W.C."/>
        </authorList>
    </citation>
    <scope>NUCLEOTIDE SEQUENCE</scope>
    <source>
        <strain evidence="3">Rsan-2018</strain>
    </source>
</reference>
<protein>
    <recommendedName>
        <fullName evidence="2">ERAP1-like C-terminal domain-containing protein</fullName>
    </recommendedName>
</protein>
<accession>A0A9D4PKA5</accession>
<comment type="caution">
    <text evidence="3">The sequence shown here is derived from an EMBL/GenBank/DDBJ whole genome shotgun (WGS) entry which is preliminary data.</text>
</comment>
<dbReference type="InterPro" id="IPR050344">
    <property type="entry name" value="Peptidase_M1_aminopeptidases"/>
</dbReference>
<dbReference type="GO" id="GO:0043171">
    <property type="term" value="P:peptide catabolic process"/>
    <property type="evidence" value="ECO:0007669"/>
    <property type="project" value="TreeGrafter"/>
</dbReference>
<dbReference type="GO" id="GO:0005615">
    <property type="term" value="C:extracellular space"/>
    <property type="evidence" value="ECO:0007669"/>
    <property type="project" value="TreeGrafter"/>
</dbReference>
<keyword evidence="4" id="KW-1185">Reference proteome</keyword>
<feature type="domain" description="ERAP1-like C-terminal" evidence="2">
    <location>
        <begin position="11"/>
        <end position="61"/>
    </location>
</feature>
<dbReference type="AlphaFoldDB" id="A0A9D4PKA5"/>
<reference evidence="3" key="2">
    <citation type="submission" date="2021-09" db="EMBL/GenBank/DDBJ databases">
        <authorList>
            <person name="Jia N."/>
            <person name="Wang J."/>
            <person name="Shi W."/>
            <person name="Du L."/>
            <person name="Sun Y."/>
            <person name="Zhan W."/>
            <person name="Jiang J."/>
            <person name="Wang Q."/>
            <person name="Zhang B."/>
            <person name="Ji P."/>
            <person name="Sakyi L.B."/>
            <person name="Cui X."/>
            <person name="Yuan T."/>
            <person name="Jiang B."/>
            <person name="Yang W."/>
            <person name="Lam T.T.-Y."/>
            <person name="Chang Q."/>
            <person name="Ding S."/>
            <person name="Wang X."/>
            <person name="Zhu J."/>
            <person name="Ruan X."/>
            <person name="Zhao L."/>
            <person name="Wei J."/>
            <person name="Que T."/>
            <person name="Du C."/>
            <person name="Cheng J."/>
            <person name="Dai P."/>
            <person name="Han X."/>
            <person name="Huang E."/>
            <person name="Gao Y."/>
            <person name="Liu J."/>
            <person name="Shao H."/>
            <person name="Ye R."/>
            <person name="Li L."/>
            <person name="Wei W."/>
            <person name="Wang X."/>
            <person name="Wang C."/>
            <person name="Huo Q."/>
            <person name="Li W."/>
            <person name="Guo W."/>
            <person name="Chen H."/>
            <person name="Chen S."/>
            <person name="Zhou L."/>
            <person name="Zhou L."/>
            <person name="Ni X."/>
            <person name="Tian J."/>
            <person name="Zhou Y."/>
            <person name="Sheng Y."/>
            <person name="Liu T."/>
            <person name="Pan Y."/>
            <person name="Xia L."/>
            <person name="Li J."/>
            <person name="Zhao F."/>
            <person name="Cao W."/>
        </authorList>
    </citation>
    <scope>NUCLEOTIDE SEQUENCE</scope>
    <source>
        <strain evidence="3">Rsan-2018</strain>
        <tissue evidence="3">Larvae</tissue>
    </source>
</reference>
<comment type="similarity">
    <text evidence="1">Belongs to the peptidase M1 family.</text>
</comment>
<dbReference type="InterPro" id="IPR024571">
    <property type="entry name" value="ERAP1-like_C_dom"/>
</dbReference>
<dbReference type="Gene3D" id="1.25.50.20">
    <property type="match status" value="1"/>
</dbReference>
<dbReference type="GO" id="GO:0070006">
    <property type="term" value="F:metalloaminopeptidase activity"/>
    <property type="evidence" value="ECO:0007669"/>
    <property type="project" value="TreeGrafter"/>
</dbReference>
<organism evidence="3 4">
    <name type="scientific">Rhipicephalus sanguineus</name>
    <name type="common">Brown dog tick</name>
    <name type="synonym">Ixodes sanguineus</name>
    <dbReference type="NCBI Taxonomy" id="34632"/>
    <lineage>
        <taxon>Eukaryota</taxon>
        <taxon>Metazoa</taxon>
        <taxon>Ecdysozoa</taxon>
        <taxon>Arthropoda</taxon>
        <taxon>Chelicerata</taxon>
        <taxon>Arachnida</taxon>
        <taxon>Acari</taxon>
        <taxon>Parasitiformes</taxon>
        <taxon>Ixodida</taxon>
        <taxon>Ixodoidea</taxon>
        <taxon>Ixodidae</taxon>
        <taxon>Rhipicephalinae</taxon>
        <taxon>Rhipicephalus</taxon>
        <taxon>Rhipicephalus</taxon>
    </lineage>
</organism>
<dbReference type="GO" id="GO:0008270">
    <property type="term" value="F:zinc ion binding"/>
    <property type="evidence" value="ECO:0007669"/>
    <property type="project" value="TreeGrafter"/>
</dbReference>
<dbReference type="GO" id="GO:0016020">
    <property type="term" value="C:membrane"/>
    <property type="evidence" value="ECO:0007669"/>
    <property type="project" value="TreeGrafter"/>
</dbReference>
<evidence type="ECO:0000313" key="3">
    <source>
        <dbReference type="EMBL" id="KAH7946578.1"/>
    </source>
</evidence>
<dbReference type="PANTHER" id="PTHR11533">
    <property type="entry name" value="PROTEASE M1 ZINC METALLOPROTEASE"/>
    <property type="match status" value="1"/>
</dbReference>
<sequence length="62" mass="7177">MLQNLPEKNEWIILNLQSAGYYKVNYDVDNWALLRRQLLIAPEVIPVPNRAQLIQDASDLAQ</sequence>